<accession>A1SUH8</accession>
<proteinExistence type="inferred from homology"/>
<dbReference type="OrthoDB" id="9807829at2"/>
<dbReference type="KEGG" id="pin:Ping_1318"/>
<sequence>MTNSVDEVFFNYKNYFSVVHENNEFIVINKQAGINFHSEDGEFGVVVAAEKAFSCKLYSVHRLDKMTSGLLLLAKSSPSAAQLSALFFEHQIQKYYLAISDKKPKKKQGLIKGGMEKSRRSMWKLTKQTNNLAITQFFSYSLENGKRLFVIKPRTGKTHQIRVALNSIGSAICGDPLYAEKSPQSAAFDRAYLHAYQIDFKLNNQDYHFKAYPKSGCLFTSDVFINQIEAIGAVGKLDWPKI</sequence>
<comment type="similarity">
    <text evidence="1">Belongs to the pseudouridine synthase RluA family.</text>
</comment>
<dbReference type="PROSITE" id="PS01129">
    <property type="entry name" value="PSI_RLU"/>
    <property type="match status" value="1"/>
</dbReference>
<dbReference type="CDD" id="cd02869">
    <property type="entry name" value="PseudoU_synth_RluA_like"/>
    <property type="match status" value="1"/>
</dbReference>
<dbReference type="InterPro" id="IPR006145">
    <property type="entry name" value="PsdUridine_synth_RsuA/RluA"/>
</dbReference>
<dbReference type="InterPro" id="IPR006508">
    <property type="entry name" value="PsdUridine_synth_RluA-like"/>
</dbReference>
<dbReference type="eggNOG" id="COG0564">
    <property type="taxonomic scope" value="Bacteria"/>
</dbReference>
<feature type="domain" description="Pseudouridine synthase RsuA/RluA-like" evidence="2">
    <location>
        <begin position="25"/>
        <end position="166"/>
    </location>
</feature>
<dbReference type="RefSeq" id="WP_011769706.1">
    <property type="nucleotide sequence ID" value="NC_008709.1"/>
</dbReference>
<dbReference type="NCBIfam" id="TIGR01621">
    <property type="entry name" value="RluA-like"/>
    <property type="match status" value="1"/>
</dbReference>
<dbReference type="SUPFAM" id="SSF55120">
    <property type="entry name" value="Pseudouridine synthase"/>
    <property type="match status" value="1"/>
</dbReference>
<dbReference type="Pfam" id="PF00849">
    <property type="entry name" value="PseudoU_synth_2"/>
    <property type="match status" value="1"/>
</dbReference>
<evidence type="ECO:0000313" key="4">
    <source>
        <dbReference type="Proteomes" id="UP000000639"/>
    </source>
</evidence>
<dbReference type="EMBL" id="CP000510">
    <property type="protein sequence ID" value="ABM03143.1"/>
    <property type="molecule type" value="Genomic_DNA"/>
</dbReference>
<dbReference type="InterPro" id="IPR050188">
    <property type="entry name" value="RluA_PseudoU_synthase"/>
</dbReference>
<evidence type="ECO:0000259" key="2">
    <source>
        <dbReference type="Pfam" id="PF00849"/>
    </source>
</evidence>
<dbReference type="Gene3D" id="3.30.2350.10">
    <property type="entry name" value="Pseudouridine synthase"/>
    <property type="match status" value="1"/>
</dbReference>
<dbReference type="PANTHER" id="PTHR21600:SF87">
    <property type="entry name" value="RNA PSEUDOURIDYLATE SYNTHASE DOMAIN-CONTAINING PROTEIN 1"/>
    <property type="match status" value="1"/>
</dbReference>
<dbReference type="STRING" id="357804.Ping_1318"/>
<dbReference type="PANTHER" id="PTHR21600">
    <property type="entry name" value="MITOCHONDRIAL RNA PSEUDOURIDINE SYNTHASE"/>
    <property type="match status" value="1"/>
</dbReference>
<dbReference type="GO" id="GO:0140098">
    <property type="term" value="F:catalytic activity, acting on RNA"/>
    <property type="evidence" value="ECO:0007669"/>
    <property type="project" value="UniProtKB-ARBA"/>
</dbReference>
<protein>
    <submittedName>
        <fullName evidence="3">Pseudouridine synthase Rlu family protein, TIGR01621</fullName>
    </submittedName>
</protein>
<organism evidence="3 4">
    <name type="scientific">Psychromonas ingrahamii (strain DSM 17664 / CCUG 51855 / 37)</name>
    <dbReference type="NCBI Taxonomy" id="357804"/>
    <lineage>
        <taxon>Bacteria</taxon>
        <taxon>Pseudomonadati</taxon>
        <taxon>Pseudomonadota</taxon>
        <taxon>Gammaproteobacteria</taxon>
        <taxon>Alteromonadales</taxon>
        <taxon>Psychromonadaceae</taxon>
        <taxon>Psychromonas</taxon>
    </lineage>
</organism>
<dbReference type="Proteomes" id="UP000000639">
    <property type="component" value="Chromosome"/>
</dbReference>
<gene>
    <name evidence="3" type="ordered locus">Ping_1318</name>
</gene>
<reference evidence="3 4" key="1">
    <citation type="submission" date="2007-01" db="EMBL/GenBank/DDBJ databases">
        <title>Complete sequence of Psychromonas ingrahamii 37.</title>
        <authorList>
            <consortium name="US DOE Joint Genome Institute"/>
            <person name="Copeland A."/>
            <person name="Lucas S."/>
            <person name="Lapidus A."/>
            <person name="Barry K."/>
            <person name="Detter J.C."/>
            <person name="Glavina del Rio T."/>
            <person name="Hammon N."/>
            <person name="Israni S."/>
            <person name="Dalin E."/>
            <person name="Tice H."/>
            <person name="Pitluck S."/>
            <person name="Thompson L.S."/>
            <person name="Brettin T."/>
            <person name="Bruce D."/>
            <person name="Han C."/>
            <person name="Tapia R."/>
            <person name="Schmutz J."/>
            <person name="Larimer F."/>
            <person name="Land M."/>
            <person name="Hauser L."/>
            <person name="Kyrpides N."/>
            <person name="Ivanova N."/>
            <person name="Staley J."/>
            <person name="Richardson P."/>
        </authorList>
    </citation>
    <scope>NUCLEOTIDE SEQUENCE [LARGE SCALE GENOMIC DNA]</scope>
    <source>
        <strain evidence="3 4">37</strain>
    </source>
</reference>
<dbReference type="HOGENOM" id="CLU_016902_6_0_6"/>
<evidence type="ECO:0000256" key="1">
    <source>
        <dbReference type="ARBA" id="ARBA00010876"/>
    </source>
</evidence>
<dbReference type="GO" id="GO:0009982">
    <property type="term" value="F:pseudouridine synthase activity"/>
    <property type="evidence" value="ECO:0007669"/>
    <property type="project" value="InterPro"/>
</dbReference>
<evidence type="ECO:0000313" key="3">
    <source>
        <dbReference type="EMBL" id="ABM03143.1"/>
    </source>
</evidence>
<keyword evidence="4" id="KW-1185">Reference proteome</keyword>
<dbReference type="GO" id="GO:0000455">
    <property type="term" value="P:enzyme-directed rRNA pseudouridine synthesis"/>
    <property type="evidence" value="ECO:0007669"/>
    <property type="project" value="TreeGrafter"/>
</dbReference>
<dbReference type="InterPro" id="IPR020103">
    <property type="entry name" value="PsdUridine_synth_cat_dom_sf"/>
</dbReference>
<dbReference type="InterPro" id="IPR006224">
    <property type="entry name" value="PsdUridine_synth_RluA-like_CS"/>
</dbReference>
<name>A1SUH8_PSYIN</name>
<dbReference type="AlphaFoldDB" id="A1SUH8"/>
<dbReference type="GO" id="GO:0003723">
    <property type="term" value="F:RNA binding"/>
    <property type="evidence" value="ECO:0007669"/>
    <property type="project" value="InterPro"/>
</dbReference>